<evidence type="ECO:0000313" key="4">
    <source>
        <dbReference type="Proteomes" id="UP000259636"/>
    </source>
</evidence>
<gene>
    <name evidence="3" type="ORF">D0C37_30580</name>
</gene>
<dbReference type="GeneID" id="300118468"/>
<feature type="transmembrane region" description="Helical" evidence="1">
    <location>
        <begin position="82"/>
        <end position="100"/>
    </location>
</feature>
<dbReference type="RefSeq" id="WP_117350729.1">
    <property type="nucleotide sequence ID" value="NZ_CP031742.1"/>
</dbReference>
<evidence type="ECO:0000259" key="2">
    <source>
        <dbReference type="Pfam" id="PF20182"/>
    </source>
</evidence>
<keyword evidence="1" id="KW-1133">Transmembrane helix</keyword>
<name>A0A385DJB2_9ACTN</name>
<dbReference type="AlphaFoldDB" id="A0A385DJB2"/>
<feature type="transmembrane region" description="Helical" evidence="1">
    <location>
        <begin position="197"/>
        <end position="218"/>
    </location>
</feature>
<dbReference type="NCBIfam" id="NF042915">
    <property type="entry name" value="MAB_1171c_fam"/>
    <property type="match status" value="1"/>
</dbReference>
<feature type="domain" description="DUF6545" evidence="2">
    <location>
        <begin position="226"/>
        <end position="362"/>
    </location>
</feature>
<dbReference type="EMBL" id="CP031742">
    <property type="protein sequence ID" value="AXQ58525.1"/>
    <property type="molecule type" value="Genomic_DNA"/>
</dbReference>
<dbReference type="Pfam" id="PF20182">
    <property type="entry name" value="DUF6545"/>
    <property type="match status" value="1"/>
</dbReference>
<dbReference type="InterPro" id="IPR050039">
    <property type="entry name" value="MAB_1171c-like"/>
</dbReference>
<proteinExistence type="predicted"/>
<feature type="transmembrane region" description="Helical" evidence="1">
    <location>
        <begin position="120"/>
        <end position="145"/>
    </location>
</feature>
<sequence length="373" mass="40704">MWRAGATFRRRQGISLWVAFAALSVAMTVRPVAIASAADQATHVTNLSFLLKHVCGTVAAAAVLTFVADMAESKGNFRASRMHRAIPVVTILALGTFFFATPQPTEADDLLTDYAEHATILAYGLVWTVYLGAALASATQLCWRWGRRPGSGLVGRGLLLTGVGTAVGLLYAVHRVAALVLQCNDRELFGKRADETASTLLLFAALLLIVLGSTLPVLPRIVRRLHAHWWLVRLYPLWRTLTDVVPSSRSHAPAGRFRDSMQLRRAHDRLYRRTIELRDAILTLSAFTTPEIRGRAYDHALASGVIGAQADVTAEACWLAVARERCRRGHLPSGEAVPPASGGRDLPTETKALINLSSVYRSPTTQNFLHVNT</sequence>
<accession>A0A385DJB2</accession>
<feature type="transmembrane region" description="Helical" evidence="1">
    <location>
        <begin position="157"/>
        <end position="177"/>
    </location>
</feature>
<dbReference type="InterPro" id="IPR046675">
    <property type="entry name" value="DUF6545"/>
</dbReference>
<protein>
    <recommendedName>
        <fullName evidence="2">DUF6545 domain-containing protein</fullName>
    </recommendedName>
</protein>
<dbReference type="KEGG" id="sky:D0C37_30580"/>
<evidence type="ECO:0000256" key="1">
    <source>
        <dbReference type="SAM" id="Phobius"/>
    </source>
</evidence>
<feature type="transmembrane region" description="Helical" evidence="1">
    <location>
        <begin position="47"/>
        <end position="70"/>
    </location>
</feature>
<keyword evidence="1" id="KW-0812">Transmembrane</keyword>
<evidence type="ECO:0000313" key="3">
    <source>
        <dbReference type="EMBL" id="AXQ58525.1"/>
    </source>
</evidence>
<dbReference type="Proteomes" id="UP000259636">
    <property type="component" value="Chromosome"/>
</dbReference>
<organism evidence="3 4">
    <name type="scientific">Streptomyces koyangensis</name>
    <dbReference type="NCBI Taxonomy" id="188770"/>
    <lineage>
        <taxon>Bacteria</taxon>
        <taxon>Bacillati</taxon>
        <taxon>Actinomycetota</taxon>
        <taxon>Actinomycetes</taxon>
        <taxon>Kitasatosporales</taxon>
        <taxon>Streptomycetaceae</taxon>
        <taxon>Streptomyces</taxon>
        <taxon>Streptomyces aurantiacus group</taxon>
    </lineage>
</organism>
<keyword evidence="1" id="KW-0472">Membrane</keyword>
<reference evidence="3 4" key="1">
    <citation type="submission" date="2018-08" db="EMBL/GenBank/DDBJ databases">
        <authorList>
            <person name="Ferrada E.E."/>
            <person name="Latorre B.A."/>
        </authorList>
    </citation>
    <scope>NUCLEOTIDE SEQUENCE [LARGE SCALE GENOMIC DNA]</scope>
    <source>
        <strain evidence="3 4">VK-A60T</strain>
    </source>
</reference>